<keyword evidence="2" id="KW-1185">Reference proteome</keyword>
<accession>A0A4P2VL66</accession>
<protein>
    <recommendedName>
        <fullName evidence="3">Phytanoyl-CoA dioxygenase</fullName>
    </recommendedName>
</protein>
<dbReference type="AlphaFoldDB" id="A0A4P2VL66"/>
<dbReference type="SUPFAM" id="SSF51197">
    <property type="entry name" value="Clavaminate synthase-like"/>
    <property type="match status" value="1"/>
</dbReference>
<evidence type="ECO:0008006" key="3">
    <source>
        <dbReference type="Google" id="ProtNLM"/>
    </source>
</evidence>
<evidence type="ECO:0000313" key="2">
    <source>
        <dbReference type="Proteomes" id="UP000291236"/>
    </source>
</evidence>
<proteinExistence type="predicted"/>
<reference evidence="1 2" key="1">
    <citation type="submission" date="2018-12" db="EMBL/GenBank/DDBJ databases">
        <title>Rubrispira sanarue gen. nov., sp., nov., a member of the order Silvanigrellales, isolated from a brackish lake in Hamamatsu Japan.</title>
        <authorList>
            <person name="Maejima Y."/>
            <person name="Iino T."/>
            <person name="Muraguchi Y."/>
            <person name="Fukuda K."/>
            <person name="Nojiri H."/>
            <person name="Ohkuma M."/>
            <person name="Moriuchi R."/>
            <person name="Dohra H."/>
            <person name="Kimbara K."/>
            <person name="Shintani M."/>
        </authorList>
    </citation>
    <scope>NUCLEOTIDE SEQUENCE [LARGE SCALE GENOMIC DNA]</scope>
    <source>
        <strain evidence="1 2">RF1110005</strain>
    </source>
</reference>
<dbReference type="Gene3D" id="2.60.120.620">
    <property type="entry name" value="q2cbj1_9rhob like domain"/>
    <property type="match status" value="1"/>
</dbReference>
<gene>
    <name evidence="1" type="ORF">JCM31447_25400</name>
</gene>
<dbReference type="EMBL" id="AP019368">
    <property type="protein sequence ID" value="BBH54083.1"/>
    <property type="molecule type" value="Genomic_DNA"/>
</dbReference>
<evidence type="ECO:0000313" key="1">
    <source>
        <dbReference type="EMBL" id="BBH54083.1"/>
    </source>
</evidence>
<organism evidence="1 2">
    <name type="scientific">Fluviispira sanaruensis</name>
    <dbReference type="NCBI Taxonomy" id="2493639"/>
    <lineage>
        <taxon>Bacteria</taxon>
        <taxon>Pseudomonadati</taxon>
        <taxon>Bdellovibrionota</taxon>
        <taxon>Oligoflexia</taxon>
        <taxon>Silvanigrellales</taxon>
        <taxon>Silvanigrellaceae</taxon>
        <taxon>Fluviispira</taxon>
    </lineage>
</organism>
<dbReference type="KEGG" id="sbf:JCM31447_25400"/>
<name>A0A4P2VL66_FLUSA</name>
<dbReference type="Proteomes" id="UP000291236">
    <property type="component" value="Chromosome"/>
</dbReference>
<dbReference type="RefSeq" id="WP_130611163.1">
    <property type="nucleotide sequence ID" value="NZ_AP019368.1"/>
</dbReference>
<sequence length="164" mass="19455">MTPSQKIKLPEIYKICFHYKIVLCIHEVFGENYYKFNDFQAQRNSFRASGNNEWHIDCGSEARANYLHRNDNRQLKCGTNLQDNTIEWGEGIYNLPMKHKIPIDTFIKRFDFRIKDWNNLRRTKKEALLVPIKTGNFVAFDSRIIHTSVVLTKLENPLIEKKCF</sequence>